<keyword evidence="3 7" id="KW-0489">Methyltransferase</keyword>
<evidence type="ECO:0000256" key="1">
    <source>
        <dbReference type="ARBA" id="ARBA00022490"/>
    </source>
</evidence>
<keyword evidence="1 7" id="KW-0963">Cytoplasm</keyword>
<dbReference type="PROSITE" id="PS01131">
    <property type="entry name" value="RRNA_A_DIMETH"/>
    <property type="match status" value="1"/>
</dbReference>
<dbReference type="SUPFAM" id="SSF53335">
    <property type="entry name" value="S-adenosyl-L-methionine-dependent methyltransferases"/>
    <property type="match status" value="1"/>
</dbReference>
<dbReference type="PROSITE" id="PS51689">
    <property type="entry name" value="SAM_RNA_A_N6_MT"/>
    <property type="match status" value="1"/>
</dbReference>
<dbReference type="RefSeq" id="WP_074652217.1">
    <property type="nucleotide sequence ID" value="NZ_FNSD01000001.1"/>
</dbReference>
<sequence>MQPRKPKLGQNFLVDDNARHRIADALGDVSQRTVIEIGPGHGAITTILAERAKRLVCIELDRSLAPELRFKFRNHPNVEIIEADVLQTDLTALVPAGEKALLIGNLPYYITSDILLHLFAHEAALELAVVMMQREVADRVAAEPGTRDFGLLGATAQMHAQANALFTLPPAAFDPPPDVYSTVLRLAFAPRFDDLGITDRKGFDRFLKLSFQQKRKTLSNNLRAAGYTPDQIAAACAAAGIESSTRAEALPLDRFAKLFQAI</sequence>
<dbReference type="InterPro" id="IPR023165">
    <property type="entry name" value="rRNA_Ade_diMease-like_C"/>
</dbReference>
<comment type="catalytic activity">
    <reaction evidence="7">
        <text>adenosine(1518)/adenosine(1519) in 16S rRNA + 4 S-adenosyl-L-methionine = N(6)-dimethyladenosine(1518)/N(6)-dimethyladenosine(1519) in 16S rRNA + 4 S-adenosyl-L-homocysteine + 4 H(+)</text>
        <dbReference type="Rhea" id="RHEA:19609"/>
        <dbReference type="Rhea" id="RHEA-COMP:10232"/>
        <dbReference type="Rhea" id="RHEA-COMP:10233"/>
        <dbReference type="ChEBI" id="CHEBI:15378"/>
        <dbReference type="ChEBI" id="CHEBI:57856"/>
        <dbReference type="ChEBI" id="CHEBI:59789"/>
        <dbReference type="ChEBI" id="CHEBI:74411"/>
        <dbReference type="ChEBI" id="CHEBI:74493"/>
        <dbReference type="EC" id="2.1.1.182"/>
    </reaction>
</comment>
<dbReference type="CDD" id="cd02440">
    <property type="entry name" value="AdoMet_MTases"/>
    <property type="match status" value="1"/>
</dbReference>
<dbReference type="GO" id="GO:0003723">
    <property type="term" value="F:RNA binding"/>
    <property type="evidence" value="ECO:0007669"/>
    <property type="project" value="UniProtKB-UniRule"/>
</dbReference>
<dbReference type="SMART" id="SM00650">
    <property type="entry name" value="rADc"/>
    <property type="match status" value="1"/>
</dbReference>
<feature type="binding site" evidence="7 8">
    <location>
        <position position="59"/>
    </location>
    <ligand>
        <name>S-adenosyl-L-methionine</name>
        <dbReference type="ChEBI" id="CHEBI:59789"/>
    </ligand>
</feature>
<organism evidence="10 11">
    <name type="scientific">Terriglobus roseus</name>
    <dbReference type="NCBI Taxonomy" id="392734"/>
    <lineage>
        <taxon>Bacteria</taxon>
        <taxon>Pseudomonadati</taxon>
        <taxon>Acidobacteriota</taxon>
        <taxon>Terriglobia</taxon>
        <taxon>Terriglobales</taxon>
        <taxon>Acidobacteriaceae</taxon>
        <taxon>Terriglobus</taxon>
    </lineage>
</organism>
<dbReference type="EC" id="2.1.1.182" evidence="7"/>
<name>A0A1H4JCH1_9BACT</name>
<dbReference type="EMBL" id="FNSD01000001">
    <property type="protein sequence ID" value="SEB44069.1"/>
    <property type="molecule type" value="Genomic_DNA"/>
</dbReference>
<dbReference type="InterPro" id="IPR001737">
    <property type="entry name" value="KsgA/Erm"/>
</dbReference>
<feature type="domain" description="Ribosomal RNA adenine methylase transferase N-terminal" evidence="9">
    <location>
        <begin position="18"/>
        <end position="190"/>
    </location>
</feature>
<feature type="binding site" evidence="7 8">
    <location>
        <position position="13"/>
    </location>
    <ligand>
        <name>S-adenosyl-L-methionine</name>
        <dbReference type="ChEBI" id="CHEBI:59789"/>
    </ligand>
</feature>
<dbReference type="PANTHER" id="PTHR11727:SF7">
    <property type="entry name" value="DIMETHYLADENOSINE TRANSFERASE-RELATED"/>
    <property type="match status" value="1"/>
</dbReference>
<dbReference type="InterPro" id="IPR029063">
    <property type="entry name" value="SAM-dependent_MTases_sf"/>
</dbReference>
<keyword evidence="5 7" id="KW-0949">S-adenosyl-L-methionine</keyword>
<proteinExistence type="inferred from homology"/>
<evidence type="ECO:0000313" key="11">
    <source>
        <dbReference type="Proteomes" id="UP000182409"/>
    </source>
</evidence>
<accession>A0A1H4JCH1</accession>
<feature type="binding site" evidence="7 8">
    <location>
        <position position="84"/>
    </location>
    <ligand>
        <name>S-adenosyl-L-methionine</name>
        <dbReference type="ChEBI" id="CHEBI:59789"/>
    </ligand>
</feature>
<evidence type="ECO:0000256" key="6">
    <source>
        <dbReference type="ARBA" id="ARBA00022884"/>
    </source>
</evidence>
<dbReference type="InterPro" id="IPR020598">
    <property type="entry name" value="rRNA_Ade_methylase_Trfase_N"/>
</dbReference>
<gene>
    <name evidence="7" type="primary">rsmA</name>
    <name evidence="7" type="synonym">ksgA</name>
    <name evidence="10" type="ORF">SAMN05443244_0529</name>
</gene>
<evidence type="ECO:0000256" key="3">
    <source>
        <dbReference type="ARBA" id="ARBA00022603"/>
    </source>
</evidence>
<evidence type="ECO:0000256" key="7">
    <source>
        <dbReference type="HAMAP-Rule" id="MF_00607"/>
    </source>
</evidence>
<dbReference type="Gene3D" id="1.10.8.100">
    <property type="entry name" value="Ribosomal RNA adenine dimethylase-like, domain 2"/>
    <property type="match status" value="1"/>
</dbReference>
<feature type="binding site" evidence="7 8">
    <location>
        <position position="38"/>
    </location>
    <ligand>
        <name>S-adenosyl-L-methionine</name>
        <dbReference type="ChEBI" id="CHEBI:59789"/>
    </ligand>
</feature>
<dbReference type="NCBIfam" id="TIGR00755">
    <property type="entry name" value="ksgA"/>
    <property type="match status" value="1"/>
</dbReference>
<feature type="binding site" evidence="7 8">
    <location>
        <position position="11"/>
    </location>
    <ligand>
        <name>S-adenosyl-L-methionine</name>
        <dbReference type="ChEBI" id="CHEBI:59789"/>
    </ligand>
</feature>
<dbReference type="Proteomes" id="UP000182409">
    <property type="component" value="Unassembled WGS sequence"/>
</dbReference>
<dbReference type="OrthoDB" id="9814755at2"/>
<evidence type="ECO:0000256" key="2">
    <source>
        <dbReference type="ARBA" id="ARBA00022552"/>
    </source>
</evidence>
<dbReference type="AlphaFoldDB" id="A0A1H4JCH1"/>
<reference evidence="10 11" key="1">
    <citation type="submission" date="2016-10" db="EMBL/GenBank/DDBJ databases">
        <authorList>
            <person name="de Groot N.N."/>
        </authorList>
    </citation>
    <scope>NUCLEOTIDE SEQUENCE [LARGE SCALE GENOMIC DNA]</scope>
    <source>
        <strain evidence="10 11">AB35.6</strain>
    </source>
</reference>
<dbReference type="InterPro" id="IPR011530">
    <property type="entry name" value="rRNA_adenine_dimethylase"/>
</dbReference>
<evidence type="ECO:0000256" key="5">
    <source>
        <dbReference type="ARBA" id="ARBA00022691"/>
    </source>
</evidence>
<dbReference type="HAMAP" id="MF_00607">
    <property type="entry name" value="16SrRNA_methyltr_A"/>
    <property type="match status" value="1"/>
</dbReference>
<comment type="similarity">
    <text evidence="7">Belongs to the class I-like SAM-binding methyltransferase superfamily. rRNA adenine N(6)-methyltransferase family. RsmA subfamily.</text>
</comment>
<dbReference type="InterPro" id="IPR020596">
    <property type="entry name" value="rRNA_Ade_Mease_Trfase_CS"/>
</dbReference>
<evidence type="ECO:0000259" key="9">
    <source>
        <dbReference type="SMART" id="SM00650"/>
    </source>
</evidence>
<evidence type="ECO:0000313" key="10">
    <source>
        <dbReference type="EMBL" id="SEB44069.1"/>
    </source>
</evidence>
<dbReference type="Gene3D" id="3.40.50.150">
    <property type="entry name" value="Vaccinia Virus protein VP39"/>
    <property type="match status" value="1"/>
</dbReference>
<dbReference type="Pfam" id="PF00398">
    <property type="entry name" value="RrnaAD"/>
    <property type="match status" value="1"/>
</dbReference>
<dbReference type="PANTHER" id="PTHR11727">
    <property type="entry name" value="DIMETHYLADENOSINE TRANSFERASE"/>
    <property type="match status" value="1"/>
</dbReference>
<evidence type="ECO:0000256" key="4">
    <source>
        <dbReference type="ARBA" id="ARBA00022679"/>
    </source>
</evidence>
<protein>
    <recommendedName>
        <fullName evidence="7">Ribosomal RNA small subunit methyltransferase A</fullName>
        <ecNumber evidence="7">2.1.1.182</ecNumber>
    </recommendedName>
    <alternativeName>
        <fullName evidence="7">16S rRNA (adenine(1518)-N(6)/adenine(1519)-N(6))-dimethyltransferase</fullName>
    </alternativeName>
    <alternativeName>
        <fullName evidence="7">16S rRNA dimethyladenosine transferase</fullName>
    </alternativeName>
    <alternativeName>
        <fullName evidence="7">16S rRNA dimethylase</fullName>
    </alternativeName>
    <alternativeName>
        <fullName evidence="7">S-adenosylmethionine-6-N', N'-adenosyl(rRNA) dimethyltransferase</fullName>
    </alternativeName>
</protein>
<evidence type="ECO:0000256" key="8">
    <source>
        <dbReference type="PROSITE-ProRule" id="PRU01026"/>
    </source>
</evidence>
<comment type="function">
    <text evidence="7">Specifically dimethylates two adjacent adenosines (A1518 and A1519) in the loop of a conserved hairpin near the 3'-end of 16S rRNA in the 30S particle. May play a critical role in biogenesis of 30S subunits.</text>
</comment>
<keyword evidence="6 7" id="KW-0694">RNA-binding</keyword>
<keyword evidence="4 7" id="KW-0808">Transferase</keyword>
<comment type="subcellular location">
    <subcellularLocation>
        <location evidence="7">Cytoplasm</location>
    </subcellularLocation>
</comment>
<dbReference type="GO" id="GO:0005829">
    <property type="term" value="C:cytosol"/>
    <property type="evidence" value="ECO:0007669"/>
    <property type="project" value="TreeGrafter"/>
</dbReference>
<feature type="binding site" evidence="7 8">
    <location>
        <position position="105"/>
    </location>
    <ligand>
        <name>S-adenosyl-L-methionine</name>
        <dbReference type="ChEBI" id="CHEBI:59789"/>
    </ligand>
</feature>
<dbReference type="GO" id="GO:0052908">
    <property type="term" value="F:16S rRNA (adenine(1518)-N(6)/adenine(1519)-N(6))-dimethyltransferase activity"/>
    <property type="evidence" value="ECO:0007669"/>
    <property type="project" value="UniProtKB-EC"/>
</dbReference>
<keyword evidence="2 7" id="KW-0698">rRNA processing</keyword>